<reference evidence="1 4" key="2">
    <citation type="submission" date="2020-02" db="EMBL/GenBank/DDBJ databases">
        <title>Whole-genome sequencing and comparative analysis of the genomes of Bacteroides thetaiotaomicron and Escherichia coli isolated from a healthy resident in Vietnam.</title>
        <authorList>
            <person name="Mohsin M."/>
            <person name="Tanaka K."/>
            <person name="Kawahara R."/>
            <person name="Kondo S."/>
            <person name="Noguchi H."/>
            <person name="Motooka D."/>
            <person name="Nakamura S."/>
            <person name="Khong D.T."/>
            <person name="Nguyen T.N."/>
            <person name="Tran H.T."/>
            <person name="Yamamoto Y."/>
        </authorList>
    </citation>
    <scope>NUCLEOTIDE SEQUENCE [LARGE SCALE GENOMIC DNA]</scope>
    <source>
        <strain evidence="1 4">F9-2</strain>
    </source>
</reference>
<dbReference type="PROSITE" id="PS51257">
    <property type="entry name" value="PROKAR_LIPOPROTEIN"/>
    <property type="match status" value="1"/>
</dbReference>
<reference evidence="2 3" key="1">
    <citation type="submission" date="2015-09" db="EMBL/GenBank/DDBJ databases">
        <authorList>
            <consortium name="Pathogen Informatics"/>
        </authorList>
    </citation>
    <scope>NUCLEOTIDE SEQUENCE [LARGE SCALE GENOMIC DNA]</scope>
    <source>
        <strain evidence="2 3">2789STDY5834899</strain>
    </source>
</reference>
<dbReference type="Proteomes" id="UP000500882">
    <property type="component" value="Chromosome"/>
</dbReference>
<keyword evidence="2" id="KW-0449">Lipoprotein</keyword>
<evidence type="ECO:0000313" key="2">
    <source>
        <dbReference type="EMBL" id="CUO98940.1"/>
    </source>
</evidence>
<gene>
    <name evidence="1" type="ORF">BatF92_32920</name>
    <name evidence="2" type="ORF">ERS852511_00762</name>
</gene>
<evidence type="ECO:0000313" key="4">
    <source>
        <dbReference type="Proteomes" id="UP000500882"/>
    </source>
</evidence>
<dbReference type="PATRIC" id="fig|818.29.peg.3139"/>
<evidence type="ECO:0000313" key="1">
    <source>
        <dbReference type="EMBL" id="BCA51350.1"/>
    </source>
</evidence>
<dbReference type="Proteomes" id="UP000095576">
    <property type="component" value="Unassembled WGS sequence"/>
</dbReference>
<dbReference type="EMBL" id="AP022660">
    <property type="protein sequence ID" value="BCA51350.1"/>
    <property type="molecule type" value="Genomic_DNA"/>
</dbReference>
<dbReference type="EMBL" id="CZAP01000002">
    <property type="protein sequence ID" value="CUO98940.1"/>
    <property type="molecule type" value="Genomic_DNA"/>
</dbReference>
<name>A0A139K7V4_BACT4</name>
<dbReference type="AlphaFoldDB" id="A0A139K7V4"/>
<evidence type="ECO:0000313" key="3">
    <source>
        <dbReference type="Proteomes" id="UP000095576"/>
    </source>
</evidence>
<protein>
    <submittedName>
        <fullName evidence="2">Putative lipoprotein</fullName>
    </submittedName>
</protein>
<sequence length="280" mass="31600">MMKKLIIFFCGTLALTACGNGIEKKANEKLTIARAAYERGDYEEAKTQIDSIKILYPKAFEARKAGQELMLDVELKAQQEILAFLDSALQAKQAAFDAIKGKYTLEKDAEYQQVGNYIWPTQAIEKNLHRSFLRFQVSEQGIMSMTSIYCGAGNIHHVGVKVMTPDGSFAETPTSKDSYETSDMNEKIEKADYKLGEDGNVIEFLNLNKDKNIRVEFIGDRRYTTTMSPTDRQAVAGVYELSKILSAMQQIKKEQEDANLKIGFINKKKERKAMEEAAEE</sequence>
<accession>A0A139K7V4</accession>
<organism evidence="2 3">
    <name type="scientific">Bacteroides thetaiotaomicron</name>
    <dbReference type="NCBI Taxonomy" id="818"/>
    <lineage>
        <taxon>Bacteria</taxon>
        <taxon>Pseudomonadati</taxon>
        <taxon>Bacteroidota</taxon>
        <taxon>Bacteroidia</taxon>
        <taxon>Bacteroidales</taxon>
        <taxon>Bacteroidaceae</taxon>
        <taxon>Bacteroides</taxon>
    </lineage>
</organism>
<accession>C6IMK1</accession>
<proteinExistence type="predicted"/>